<feature type="compositionally biased region" description="Low complexity" evidence="1">
    <location>
        <begin position="191"/>
        <end position="213"/>
    </location>
</feature>
<proteinExistence type="predicted"/>
<sequence length="342" mass="34494">MGRNLGCAVQVKIVAAGLVLVAGAGAGIARDTLLHQGAEAAAEASAHEFAVGRVLPYPDQFLRVAHSSVAQAGGETVVCGLMDASTRAVFAAAHGAGDCPGAVRVLRARIAAGTHSIYVEFSYRDRRSAIVTGGPDATVDGCAIDWRPGLLDRAPIPPGGPGPRLGWFQLRQVGGGGYLAVGYRPCPLEPGAGPATAPPGGTSPTAASSSTSTRAPVPRLLPGYAPGYGGTLAARLARDDGSSACDLFSADAARAFAQAHGAADCAAAATALAGRITDARRYRSPTSAATTQGPRGPVVDACRLRWPALGGPVSAPGPQIGLLELETPPGATGYWVAGYRRC</sequence>
<evidence type="ECO:0000256" key="1">
    <source>
        <dbReference type="SAM" id="MobiDB-lite"/>
    </source>
</evidence>
<organism evidence="2 3">
    <name type="scientific">Actinokineospora terrae</name>
    <dbReference type="NCBI Taxonomy" id="155974"/>
    <lineage>
        <taxon>Bacteria</taxon>
        <taxon>Bacillati</taxon>
        <taxon>Actinomycetota</taxon>
        <taxon>Actinomycetes</taxon>
        <taxon>Pseudonocardiales</taxon>
        <taxon>Pseudonocardiaceae</taxon>
        <taxon>Actinokineospora</taxon>
    </lineage>
</organism>
<keyword evidence="3" id="KW-1185">Reference proteome</keyword>
<protein>
    <submittedName>
        <fullName evidence="2">Uncharacterized protein</fullName>
    </submittedName>
</protein>
<reference evidence="3" key="1">
    <citation type="submission" date="2016-10" db="EMBL/GenBank/DDBJ databases">
        <authorList>
            <person name="Varghese N."/>
            <person name="Submissions S."/>
        </authorList>
    </citation>
    <scope>NUCLEOTIDE SEQUENCE [LARGE SCALE GENOMIC DNA]</scope>
    <source>
        <strain evidence="3">DSM 44260</strain>
    </source>
</reference>
<gene>
    <name evidence="2" type="ORF">SAMN04487818_10221</name>
</gene>
<evidence type="ECO:0000313" key="3">
    <source>
        <dbReference type="Proteomes" id="UP000199051"/>
    </source>
</evidence>
<dbReference type="EMBL" id="FOGI01000002">
    <property type="protein sequence ID" value="SER19940.1"/>
    <property type="molecule type" value="Genomic_DNA"/>
</dbReference>
<dbReference type="AlphaFoldDB" id="A0A1H9M847"/>
<name>A0A1H9M847_9PSEU</name>
<evidence type="ECO:0000313" key="2">
    <source>
        <dbReference type="EMBL" id="SER19940.1"/>
    </source>
</evidence>
<feature type="region of interest" description="Disordered" evidence="1">
    <location>
        <begin position="191"/>
        <end position="216"/>
    </location>
</feature>
<accession>A0A1H9M847</accession>
<dbReference type="Proteomes" id="UP000199051">
    <property type="component" value="Unassembled WGS sequence"/>
</dbReference>